<evidence type="ECO:0000313" key="2">
    <source>
        <dbReference type="EMBL" id="WPR89558.1"/>
    </source>
</evidence>
<comment type="similarity">
    <text evidence="1">Belongs to the short-chain dehydrogenases/reductases (SDR) family.</text>
</comment>
<dbReference type="SUPFAM" id="SSF51735">
    <property type="entry name" value="NAD(P)-binding Rossmann-fold domains"/>
    <property type="match status" value="1"/>
</dbReference>
<evidence type="ECO:0000256" key="1">
    <source>
        <dbReference type="ARBA" id="ARBA00006484"/>
    </source>
</evidence>
<dbReference type="GO" id="GO:0016491">
    <property type="term" value="F:oxidoreductase activity"/>
    <property type="evidence" value="ECO:0007669"/>
    <property type="project" value="UniProtKB-KW"/>
</dbReference>
<keyword evidence="3" id="KW-1185">Reference proteome</keyword>
<evidence type="ECO:0000313" key="3">
    <source>
        <dbReference type="Proteomes" id="UP001323798"/>
    </source>
</evidence>
<dbReference type="RefSeq" id="WP_320942272.1">
    <property type="nucleotide sequence ID" value="NZ_BAABEU010000003.1"/>
</dbReference>
<dbReference type="Pfam" id="PF13561">
    <property type="entry name" value="adh_short_C2"/>
    <property type="match status" value="1"/>
</dbReference>
<protein>
    <submittedName>
        <fullName evidence="2">SDR family oxidoreductase</fullName>
        <ecNumber evidence="2">1.1.-.-</ecNumber>
    </submittedName>
</protein>
<dbReference type="InterPro" id="IPR002347">
    <property type="entry name" value="SDR_fam"/>
</dbReference>
<organism evidence="2 3">
    <name type="scientific">Microbacterium rhizosphaerae</name>
    <dbReference type="NCBI Taxonomy" id="1678237"/>
    <lineage>
        <taxon>Bacteria</taxon>
        <taxon>Bacillati</taxon>
        <taxon>Actinomycetota</taxon>
        <taxon>Actinomycetes</taxon>
        <taxon>Micrococcales</taxon>
        <taxon>Microbacteriaceae</taxon>
        <taxon>Microbacterium</taxon>
    </lineage>
</organism>
<dbReference type="CDD" id="cd05233">
    <property type="entry name" value="SDR_c"/>
    <property type="match status" value="1"/>
</dbReference>
<dbReference type="PRINTS" id="PR00081">
    <property type="entry name" value="GDHRDH"/>
</dbReference>
<keyword evidence="2" id="KW-0560">Oxidoreductase</keyword>
<proteinExistence type="inferred from homology"/>
<name>A0ABZ0SKD2_9MICO</name>
<dbReference type="EMBL" id="CP139368">
    <property type="protein sequence ID" value="WPR89558.1"/>
    <property type="molecule type" value="Genomic_DNA"/>
</dbReference>
<dbReference type="EC" id="1.1.-.-" evidence="2"/>
<dbReference type="PANTHER" id="PTHR43943">
    <property type="entry name" value="DEHYDROGENASE/REDUCTASE (SDR FAMILY) MEMBER 4"/>
    <property type="match status" value="1"/>
</dbReference>
<dbReference type="InterPro" id="IPR036291">
    <property type="entry name" value="NAD(P)-bd_dom_sf"/>
</dbReference>
<sequence>MTELTPEDLFRLEGRVAIVTGATSGIGLACAEALAAAGASVLLAGLGDAPGAAEQLAARGLSAVGLECDLLDPGAPASLVRAAVDRWGRLDTVLANAGVALDRPGEPIDDALGRFEVMFGLHVGSVLRLADAALPIMAEGGGGAFLVMSSLAGLRGNRMIAGYGITKAANAQLARNIAVQWGPHGIRANAIAPGVIATDFAMPITGDDDVARIRLAKTPLRRFGTTAEIAGTVVWLASPAGGFVSGQTIVVDGGTLASD</sequence>
<reference evidence="2 3" key="1">
    <citation type="submission" date="2023-11" db="EMBL/GenBank/DDBJ databases">
        <title>Genome sequence of Microbacterium rhizosphaerae KACC 19337.</title>
        <authorList>
            <person name="Choi H."/>
            <person name="Kim S."/>
            <person name="Kim Y."/>
            <person name="Kwon S.-W."/>
            <person name="Heo J."/>
        </authorList>
    </citation>
    <scope>NUCLEOTIDE SEQUENCE [LARGE SCALE GENOMIC DNA]</scope>
    <source>
        <strain evidence="2 3">KACC 19337</strain>
    </source>
</reference>
<accession>A0ABZ0SKD2</accession>
<dbReference type="Gene3D" id="3.40.50.720">
    <property type="entry name" value="NAD(P)-binding Rossmann-like Domain"/>
    <property type="match status" value="1"/>
</dbReference>
<gene>
    <name evidence="2" type="ORF">SM116_17650</name>
</gene>
<dbReference type="PANTHER" id="PTHR43943:SF2">
    <property type="entry name" value="DEHYDROGENASE_REDUCTASE 4"/>
    <property type="match status" value="1"/>
</dbReference>
<dbReference type="Proteomes" id="UP001323798">
    <property type="component" value="Chromosome"/>
</dbReference>